<dbReference type="PANTHER" id="PTHR36156:SF2">
    <property type="entry name" value="CUPIN TYPE-2 DOMAIN-CONTAINING PROTEIN"/>
    <property type="match status" value="1"/>
</dbReference>
<dbReference type="PANTHER" id="PTHR36156">
    <property type="entry name" value="SLR2101 PROTEIN"/>
    <property type="match status" value="1"/>
</dbReference>
<dbReference type="Gene3D" id="2.60.120.10">
    <property type="entry name" value="Jelly Rolls"/>
    <property type="match status" value="1"/>
</dbReference>
<dbReference type="InterPro" id="IPR011051">
    <property type="entry name" value="RmlC_Cupin_sf"/>
</dbReference>
<feature type="domain" description="Cupin type-2" evidence="1">
    <location>
        <begin position="76"/>
        <end position="143"/>
    </location>
</feature>
<sequence length="164" mass="17619">MTSPLPPLRRVVTYHNNAGKGFVAAQNEIAAEMMPHGVASSVIWATKSHPAPISDPGDSAKADDIGMVTPGSVARIVDIPPHTKGGLHRTISLDYILVLEGSVTLSLDDGSRTVVKKGELVVQQATMHGWDNESDEWARIFCVMLQAKSPVINGVQLEEDLTQL</sequence>
<dbReference type="RefSeq" id="XP_018000577.1">
    <property type="nucleotide sequence ID" value="XM_018139584.1"/>
</dbReference>
<accession>A0A0N1HR41</accession>
<dbReference type="InterPro" id="IPR047142">
    <property type="entry name" value="OryJ/VirC-like"/>
</dbReference>
<name>A0A0N1HR41_9EURO</name>
<organism evidence="2 3">
    <name type="scientific">Cyphellophora attinorum</name>
    <dbReference type="NCBI Taxonomy" id="1664694"/>
    <lineage>
        <taxon>Eukaryota</taxon>
        <taxon>Fungi</taxon>
        <taxon>Dikarya</taxon>
        <taxon>Ascomycota</taxon>
        <taxon>Pezizomycotina</taxon>
        <taxon>Eurotiomycetes</taxon>
        <taxon>Chaetothyriomycetidae</taxon>
        <taxon>Chaetothyriales</taxon>
        <taxon>Cyphellophoraceae</taxon>
        <taxon>Cyphellophora</taxon>
    </lineage>
</organism>
<protein>
    <recommendedName>
        <fullName evidence="1">Cupin type-2 domain-containing protein</fullName>
    </recommendedName>
</protein>
<evidence type="ECO:0000313" key="3">
    <source>
        <dbReference type="Proteomes" id="UP000038010"/>
    </source>
</evidence>
<dbReference type="Pfam" id="PF07883">
    <property type="entry name" value="Cupin_2"/>
    <property type="match status" value="1"/>
</dbReference>
<dbReference type="CDD" id="cd02231">
    <property type="entry name" value="cupin_BLL6423-like"/>
    <property type="match status" value="1"/>
</dbReference>
<dbReference type="GeneID" id="28731464"/>
<dbReference type="SUPFAM" id="SSF51182">
    <property type="entry name" value="RmlC-like cupins"/>
    <property type="match status" value="1"/>
</dbReference>
<reference evidence="2 3" key="1">
    <citation type="submission" date="2015-06" db="EMBL/GenBank/DDBJ databases">
        <title>Draft genome of the ant-associated black yeast Phialophora attae CBS 131958.</title>
        <authorList>
            <person name="Moreno L.F."/>
            <person name="Stielow B.J."/>
            <person name="de Hoog S."/>
            <person name="Vicente V.A."/>
            <person name="Weiss V.A."/>
            <person name="de Vries M."/>
            <person name="Cruz L.M."/>
            <person name="Souza E.M."/>
        </authorList>
    </citation>
    <scope>NUCLEOTIDE SEQUENCE [LARGE SCALE GENOMIC DNA]</scope>
    <source>
        <strain evidence="2 3">CBS 131958</strain>
    </source>
</reference>
<dbReference type="Proteomes" id="UP000038010">
    <property type="component" value="Unassembled WGS sequence"/>
</dbReference>
<evidence type="ECO:0000313" key="2">
    <source>
        <dbReference type="EMBL" id="KPI40614.1"/>
    </source>
</evidence>
<keyword evidence="3" id="KW-1185">Reference proteome</keyword>
<dbReference type="InterPro" id="IPR014710">
    <property type="entry name" value="RmlC-like_jellyroll"/>
</dbReference>
<comment type="caution">
    <text evidence="2">The sequence shown here is derived from an EMBL/GenBank/DDBJ whole genome shotgun (WGS) entry which is preliminary data.</text>
</comment>
<dbReference type="STRING" id="1664694.A0A0N1HR41"/>
<dbReference type="InterPro" id="IPR013096">
    <property type="entry name" value="Cupin_2"/>
</dbReference>
<evidence type="ECO:0000259" key="1">
    <source>
        <dbReference type="Pfam" id="PF07883"/>
    </source>
</evidence>
<dbReference type="OrthoDB" id="5840532at2759"/>
<gene>
    <name evidence="2" type="ORF">AB675_10790</name>
</gene>
<dbReference type="AlphaFoldDB" id="A0A0N1HR41"/>
<dbReference type="EMBL" id="LFJN01000011">
    <property type="protein sequence ID" value="KPI40614.1"/>
    <property type="molecule type" value="Genomic_DNA"/>
</dbReference>
<dbReference type="VEuPathDB" id="FungiDB:AB675_10790"/>
<proteinExistence type="predicted"/>